<dbReference type="EMBL" id="JARWBG010000060">
    <property type="protein sequence ID" value="MDH2393239.1"/>
    <property type="molecule type" value="Genomic_DNA"/>
</dbReference>
<name>A0ABT6HX09_9ACTN</name>
<reference evidence="2 3" key="1">
    <citation type="submission" date="2023-04" db="EMBL/GenBank/DDBJ databases">
        <title>Streptomyces chengmaiensis sp. nov. isolated from the stem of mangrove plant in Hainan.</title>
        <authorList>
            <person name="Huang X."/>
            <person name="Zhou S."/>
            <person name="Chu X."/>
            <person name="Xie Y."/>
            <person name="Lin Y."/>
        </authorList>
    </citation>
    <scope>NUCLEOTIDE SEQUENCE [LARGE SCALE GENOMIC DNA]</scope>
    <source>
        <strain evidence="2 3">HNM0663</strain>
    </source>
</reference>
<dbReference type="RefSeq" id="WP_279932459.1">
    <property type="nucleotide sequence ID" value="NZ_JARWBG010000060.1"/>
</dbReference>
<evidence type="ECO:0000313" key="3">
    <source>
        <dbReference type="Proteomes" id="UP001223144"/>
    </source>
</evidence>
<organism evidence="2 3">
    <name type="scientific">Streptomyces chengmaiensis</name>
    <dbReference type="NCBI Taxonomy" id="3040919"/>
    <lineage>
        <taxon>Bacteria</taxon>
        <taxon>Bacillati</taxon>
        <taxon>Actinomycetota</taxon>
        <taxon>Actinomycetes</taxon>
        <taxon>Kitasatosporales</taxon>
        <taxon>Streptomycetaceae</taxon>
        <taxon>Streptomyces</taxon>
    </lineage>
</organism>
<protein>
    <submittedName>
        <fullName evidence="2">Uncharacterized protein</fullName>
    </submittedName>
</protein>
<accession>A0ABT6HX09</accession>
<gene>
    <name evidence="2" type="ORF">QCN29_31595</name>
</gene>
<sequence>MDQHVPGCRKGVKDQDNGAHPATPPRGGVGSELLPALHQTGHGASGAGGLAGVMPDVAPERGAPQLAPPSPMELSILRV</sequence>
<evidence type="ECO:0000313" key="2">
    <source>
        <dbReference type="EMBL" id="MDH2393239.1"/>
    </source>
</evidence>
<feature type="region of interest" description="Disordered" evidence="1">
    <location>
        <begin position="1"/>
        <end position="79"/>
    </location>
</feature>
<comment type="caution">
    <text evidence="2">The sequence shown here is derived from an EMBL/GenBank/DDBJ whole genome shotgun (WGS) entry which is preliminary data.</text>
</comment>
<dbReference type="Proteomes" id="UP001223144">
    <property type="component" value="Unassembled WGS sequence"/>
</dbReference>
<keyword evidence="3" id="KW-1185">Reference proteome</keyword>
<evidence type="ECO:0000256" key="1">
    <source>
        <dbReference type="SAM" id="MobiDB-lite"/>
    </source>
</evidence>
<proteinExistence type="predicted"/>